<proteinExistence type="predicted"/>
<organism evidence="1 2">
    <name type="scientific">Phormidium yuhuli AB48</name>
    <dbReference type="NCBI Taxonomy" id="2940671"/>
    <lineage>
        <taxon>Bacteria</taxon>
        <taxon>Bacillati</taxon>
        <taxon>Cyanobacteriota</taxon>
        <taxon>Cyanophyceae</taxon>
        <taxon>Oscillatoriophycideae</taxon>
        <taxon>Oscillatoriales</taxon>
        <taxon>Oscillatoriaceae</taxon>
        <taxon>Phormidium</taxon>
        <taxon>Phormidium yuhuli</taxon>
    </lineage>
</organism>
<evidence type="ECO:0000313" key="2">
    <source>
        <dbReference type="Proteomes" id="UP001056708"/>
    </source>
</evidence>
<accession>A0ABY5AKP4</accession>
<reference evidence="1" key="1">
    <citation type="submission" date="2022-06" db="EMBL/GenBank/DDBJ databases">
        <title>Genome sequence of Phormidium yuhuli AB48 isolated from an industrial photobioreactor environment.</title>
        <authorList>
            <person name="Qiu Y."/>
            <person name="Noonan A.J.C."/>
            <person name="Dofher K."/>
            <person name="Koch M."/>
            <person name="Kieft B."/>
            <person name="Lin X."/>
            <person name="Ziels R.M."/>
            <person name="Hallam S.J."/>
        </authorList>
    </citation>
    <scope>NUCLEOTIDE SEQUENCE</scope>
    <source>
        <strain evidence="1">AB48</strain>
    </source>
</reference>
<dbReference type="EMBL" id="CP098611">
    <property type="protein sequence ID" value="USR89774.1"/>
    <property type="molecule type" value="Genomic_DNA"/>
</dbReference>
<name>A0ABY5AKP4_9CYAN</name>
<sequence>MIICKALDIRRLAEAEEARFIVTVNNTLASVIDRRSLSREFPWAVQLWGEEFPPLDYRRDRCLVSCSQTLSNGLAYAYANAAIDAYQHFLEEFGEVAIPEVFNFIIRLGRHSAYYTEQMRSRYCILSEVPPLEVRRSLIRAYEQGEIWQDKPSPFSEENPWTIKLLNQQEALGHKVIAHSRHR</sequence>
<dbReference type="RefSeq" id="WP_252660949.1">
    <property type="nucleotide sequence ID" value="NZ_CP098611.1"/>
</dbReference>
<keyword evidence="2" id="KW-1185">Reference proteome</keyword>
<protein>
    <submittedName>
        <fullName evidence="1">Uncharacterized protein</fullName>
    </submittedName>
</protein>
<evidence type="ECO:0000313" key="1">
    <source>
        <dbReference type="EMBL" id="USR89774.1"/>
    </source>
</evidence>
<gene>
    <name evidence="1" type="ORF">NEA10_12935</name>
</gene>
<dbReference type="Proteomes" id="UP001056708">
    <property type="component" value="Chromosome"/>
</dbReference>